<dbReference type="RefSeq" id="WP_148072258.1">
    <property type="nucleotide sequence ID" value="NZ_CP042913.1"/>
</dbReference>
<feature type="region of interest" description="Disordered" evidence="1">
    <location>
        <begin position="227"/>
        <end position="255"/>
    </location>
</feature>
<sequence precursor="true">MMKRYFLCTIAMSLSVLLGVDLTHGRGFGGGHGGGGFHGGGMGGGGFHGGGMGGGFGGGGGGFHGGGMPGGFGGSGGFSGGGPRGGFAGGGPGGPGGFGGGGRAPGGLGEGGLGGAGGLDGLEGRGAGGLGGAGGRPGGPALGGEGARGGEFGGMRGGAPSASRLNSFLGMPTDSGISAAGSRDSHGAVGGSMHGLTSFDQAAEHKGGAEGNVWHGPNGATIAHGSAGERGAAVGPRGGAAGERGASGTVVKGPDGNTVAHGEAGERGIAAGPGGVAGGSREASGTVVRGADGGMAAHGEASRGGFYADSRGAGTWRCSRADMRVQGNFVRTNYDHWGAFGRDWYARYPGAWYARGFAAGVWTAATWGSINAWYGTEWPAMSYDYGSNIYYDDDNVYLAGQEIASADAYYQSAADLAETGEQANVQEDSSASADNPQWLPLGVFEAIPPGEKSSKMTFQLAVNKEGILRGNYYNTGDDNVQQVSGAVDKKTQRVTWVVDNKKSIIFDTGLYNLTKDESTMLVHESKDKTQQWTLVRLKQPADDSQTKS</sequence>
<evidence type="ECO:0000313" key="4">
    <source>
        <dbReference type="Proteomes" id="UP000323917"/>
    </source>
</evidence>
<keyword evidence="4" id="KW-1185">Reference proteome</keyword>
<keyword evidence="2" id="KW-0732">Signal</keyword>
<feature type="compositionally biased region" description="Gly residues" evidence="1">
    <location>
        <begin position="74"/>
        <end position="157"/>
    </location>
</feature>
<reference evidence="3 4" key="1">
    <citation type="submission" date="2019-08" db="EMBL/GenBank/DDBJ databases">
        <title>Deep-cultivation of Planctomycetes and their phenomic and genomic characterization uncovers novel biology.</title>
        <authorList>
            <person name="Wiegand S."/>
            <person name="Jogler M."/>
            <person name="Boedeker C."/>
            <person name="Pinto D."/>
            <person name="Vollmers J."/>
            <person name="Rivas-Marin E."/>
            <person name="Kohn T."/>
            <person name="Peeters S.H."/>
            <person name="Heuer A."/>
            <person name="Rast P."/>
            <person name="Oberbeckmann S."/>
            <person name="Bunk B."/>
            <person name="Jeske O."/>
            <person name="Meyerdierks A."/>
            <person name="Storesund J.E."/>
            <person name="Kallscheuer N."/>
            <person name="Luecker S."/>
            <person name="Lage O.M."/>
            <person name="Pohl T."/>
            <person name="Merkel B.J."/>
            <person name="Hornburger P."/>
            <person name="Mueller R.-W."/>
            <person name="Bruemmer F."/>
            <person name="Labrenz M."/>
            <person name="Spormann A.M."/>
            <person name="Op den Camp H."/>
            <person name="Overmann J."/>
            <person name="Amann R."/>
            <person name="Jetten M.S.M."/>
            <person name="Mascher T."/>
            <person name="Medema M.H."/>
            <person name="Devos D.P."/>
            <person name="Kaster A.-K."/>
            <person name="Ovreas L."/>
            <person name="Rohde M."/>
            <person name="Galperin M.Y."/>
            <person name="Jogler C."/>
        </authorList>
    </citation>
    <scope>NUCLEOTIDE SEQUENCE [LARGE SCALE GENOMIC DNA]</scope>
    <source>
        <strain evidence="3 4">Pr1d</strain>
    </source>
</reference>
<gene>
    <name evidence="3" type="ORF">Pr1d_07660</name>
</gene>
<dbReference type="Proteomes" id="UP000323917">
    <property type="component" value="Chromosome"/>
</dbReference>
<proteinExistence type="predicted"/>
<name>A0A5B9Q7U9_9BACT</name>
<organism evidence="3 4">
    <name type="scientific">Bythopirellula goksoeyrii</name>
    <dbReference type="NCBI Taxonomy" id="1400387"/>
    <lineage>
        <taxon>Bacteria</taxon>
        <taxon>Pseudomonadati</taxon>
        <taxon>Planctomycetota</taxon>
        <taxon>Planctomycetia</taxon>
        <taxon>Pirellulales</taxon>
        <taxon>Lacipirellulaceae</taxon>
        <taxon>Bythopirellula</taxon>
    </lineage>
</organism>
<dbReference type="KEGG" id="bgok:Pr1d_07660"/>
<feature type="signal peptide" evidence="2">
    <location>
        <begin position="1"/>
        <end position="18"/>
    </location>
</feature>
<feature type="region of interest" description="Disordered" evidence="1">
    <location>
        <begin position="176"/>
        <end position="195"/>
    </location>
</feature>
<feature type="chain" id="PRO_5022998476" description="Ricin B lectin domain-containing protein" evidence="2">
    <location>
        <begin position="19"/>
        <end position="548"/>
    </location>
</feature>
<evidence type="ECO:0000313" key="3">
    <source>
        <dbReference type="EMBL" id="QEG33502.1"/>
    </source>
</evidence>
<evidence type="ECO:0000256" key="2">
    <source>
        <dbReference type="SAM" id="SignalP"/>
    </source>
</evidence>
<dbReference type="AlphaFoldDB" id="A0A5B9Q7U9"/>
<feature type="region of interest" description="Disordered" evidence="1">
    <location>
        <begin position="74"/>
        <end position="159"/>
    </location>
</feature>
<dbReference type="EMBL" id="CP042913">
    <property type="protein sequence ID" value="QEG33502.1"/>
    <property type="molecule type" value="Genomic_DNA"/>
</dbReference>
<dbReference type="OrthoDB" id="282085at2"/>
<protein>
    <recommendedName>
        <fullName evidence="5">Ricin B lectin domain-containing protein</fullName>
    </recommendedName>
</protein>
<accession>A0A5B9Q7U9</accession>
<evidence type="ECO:0000256" key="1">
    <source>
        <dbReference type="SAM" id="MobiDB-lite"/>
    </source>
</evidence>
<evidence type="ECO:0008006" key="5">
    <source>
        <dbReference type="Google" id="ProtNLM"/>
    </source>
</evidence>